<evidence type="ECO:0000259" key="6">
    <source>
        <dbReference type="PROSITE" id="PS50109"/>
    </source>
</evidence>
<dbReference type="InterPro" id="IPR003661">
    <property type="entry name" value="HisK_dim/P_dom"/>
</dbReference>
<dbReference type="PROSITE" id="PS50109">
    <property type="entry name" value="HIS_KIN"/>
    <property type="match status" value="1"/>
</dbReference>
<dbReference type="InterPro" id="IPR036097">
    <property type="entry name" value="HisK_dim/P_sf"/>
</dbReference>
<comment type="caution">
    <text evidence="7">The sequence shown here is derived from an EMBL/GenBank/DDBJ whole genome shotgun (WGS) entry which is preliminary data.</text>
</comment>
<dbReference type="PANTHER" id="PTHR43047">
    <property type="entry name" value="TWO-COMPONENT HISTIDINE PROTEIN KINASE"/>
    <property type="match status" value="1"/>
</dbReference>
<dbReference type="Gene3D" id="1.10.287.130">
    <property type="match status" value="1"/>
</dbReference>
<dbReference type="Proteomes" id="UP001379945">
    <property type="component" value="Unassembled WGS sequence"/>
</dbReference>
<proteinExistence type="predicted"/>
<dbReference type="SUPFAM" id="SSF47384">
    <property type="entry name" value="Homodimeric domain of signal transducing histidine kinase"/>
    <property type="match status" value="1"/>
</dbReference>
<keyword evidence="3" id="KW-0597">Phosphoprotein</keyword>
<evidence type="ECO:0000313" key="8">
    <source>
        <dbReference type="Proteomes" id="UP001379945"/>
    </source>
</evidence>
<evidence type="ECO:0000256" key="4">
    <source>
        <dbReference type="ARBA" id="ARBA00022679"/>
    </source>
</evidence>
<gene>
    <name evidence="7" type="ORF">AACH00_00340</name>
</gene>
<evidence type="ECO:0000256" key="1">
    <source>
        <dbReference type="ARBA" id="ARBA00000085"/>
    </source>
</evidence>
<evidence type="ECO:0000256" key="2">
    <source>
        <dbReference type="ARBA" id="ARBA00012438"/>
    </source>
</evidence>
<feature type="domain" description="Histidine kinase" evidence="6">
    <location>
        <begin position="430"/>
        <end position="651"/>
    </location>
</feature>
<dbReference type="InterPro" id="IPR005467">
    <property type="entry name" value="His_kinase_dom"/>
</dbReference>
<dbReference type="PRINTS" id="PR00344">
    <property type="entry name" value="BCTRLSENSOR"/>
</dbReference>
<sequence>MSSINARFAASRQLLRQVESLLGDGHFGHSPMGHLAEQTQWLARACGDHESEALACFYALYPLVVVLPESTLIQRIDTARQRCQALAVPRALWLLDDLQVFALTMAGKHQQAVHIGTRQLRHPEAARPPFERSISLLLLARAHQFSGQLEDALRCSHRALFHANEAPHARWLAAACTALGQLLCIETLNPEAGLPHLERARHINAGLPPCPAALLCASQLVMALEQLDEPARAHAVFTEEMARPEAAELLTGPGLVMALARLRLTQALIGVGRLAEAQDWLNALPAGDGASSEHREAVAALMRLHLLCARGEFSEARQLALAERDRVMPHKRPLHDELALLRLLHAACTGLGDAEGATSAALAATALCLPIIGRSTRARYLHTRLTRNPLAPAVFSAVDEQRLQAVDQAVQQAAQAPTPPPAKVPRFLAHVAHELRTPISGMLGLSTLLLMSDLDDRQRQHTHAMKSTADNLLQLVNDVLDMASLEHGQFSLNPAPFDVPAWLTESLAPYQVHAQLKGLTLDCHVAPGTPTALKADARRLRQVLANLVSNALKFTKVGGVEVRVCAVPAKAISLNVRVEVADTGMGIAPAALPRLFQEFVQADDTIAQQHGGTGLGLALCKQLVSRMGGRIGARSQLGQGSVFWFELPADAAPQA</sequence>
<keyword evidence="7" id="KW-0547">Nucleotide-binding</keyword>
<keyword evidence="4" id="KW-0808">Transferase</keyword>
<comment type="catalytic activity">
    <reaction evidence="1">
        <text>ATP + protein L-histidine = ADP + protein N-phospho-L-histidine.</text>
        <dbReference type="EC" id="2.7.13.3"/>
    </reaction>
</comment>
<dbReference type="InterPro" id="IPR036890">
    <property type="entry name" value="HATPase_C_sf"/>
</dbReference>
<dbReference type="Gene3D" id="1.25.40.10">
    <property type="entry name" value="Tetratricopeptide repeat domain"/>
    <property type="match status" value="1"/>
</dbReference>
<keyword evidence="8" id="KW-1185">Reference proteome</keyword>
<dbReference type="RefSeq" id="WP_341396947.1">
    <property type="nucleotide sequence ID" value="NZ_JBBUTI010000001.1"/>
</dbReference>
<dbReference type="InterPro" id="IPR003594">
    <property type="entry name" value="HATPase_dom"/>
</dbReference>
<keyword evidence="7" id="KW-0067">ATP-binding</keyword>
<dbReference type="SMART" id="SM00388">
    <property type="entry name" value="HisKA"/>
    <property type="match status" value="1"/>
</dbReference>
<dbReference type="Pfam" id="PF00512">
    <property type="entry name" value="HisKA"/>
    <property type="match status" value="1"/>
</dbReference>
<dbReference type="EC" id="2.7.13.3" evidence="2"/>
<keyword evidence="5" id="KW-0418">Kinase</keyword>
<dbReference type="InterPro" id="IPR004358">
    <property type="entry name" value="Sig_transdc_His_kin-like_C"/>
</dbReference>
<reference evidence="7 8" key="1">
    <citation type="submission" date="2024-04" db="EMBL/GenBank/DDBJ databases">
        <title>Novel species of the genus Ideonella isolated from streams.</title>
        <authorList>
            <person name="Lu H."/>
        </authorList>
    </citation>
    <scope>NUCLEOTIDE SEQUENCE [LARGE SCALE GENOMIC DNA]</scope>
    <source>
        <strain evidence="7 8">LYT19W</strain>
    </source>
</reference>
<accession>A0ABU9BYW6</accession>
<organism evidence="7 8">
    <name type="scientific">Ideonella margarita</name>
    <dbReference type="NCBI Taxonomy" id="2984191"/>
    <lineage>
        <taxon>Bacteria</taxon>
        <taxon>Pseudomonadati</taxon>
        <taxon>Pseudomonadota</taxon>
        <taxon>Betaproteobacteria</taxon>
        <taxon>Burkholderiales</taxon>
        <taxon>Sphaerotilaceae</taxon>
        <taxon>Ideonella</taxon>
    </lineage>
</organism>
<dbReference type="SUPFAM" id="SSF48452">
    <property type="entry name" value="TPR-like"/>
    <property type="match status" value="1"/>
</dbReference>
<evidence type="ECO:0000313" key="7">
    <source>
        <dbReference type="EMBL" id="MEK8044786.1"/>
    </source>
</evidence>
<dbReference type="GO" id="GO:0005524">
    <property type="term" value="F:ATP binding"/>
    <property type="evidence" value="ECO:0007669"/>
    <property type="project" value="UniProtKB-KW"/>
</dbReference>
<dbReference type="EMBL" id="JBBUTI010000001">
    <property type="protein sequence ID" value="MEK8044786.1"/>
    <property type="molecule type" value="Genomic_DNA"/>
</dbReference>
<dbReference type="CDD" id="cd16922">
    <property type="entry name" value="HATPase_EvgS-ArcB-TorS-like"/>
    <property type="match status" value="1"/>
</dbReference>
<dbReference type="Pfam" id="PF02518">
    <property type="entry name" value="HATPase_c"/>
    <property type="match status" value="1"/>
</dbReference>
<dbReference type="CDD" id="cd00082">
    <property type="entry name" value="HisKA"/>
    <property type="match status" value="1"/>
</dbReference>
<dbReference type="InterPro" id="IPR011990">
    <property type="entry name" value="TPR-like_helical_dom_sf"/>
</dbReference>
<dbReference type="SMART" id="SM00387">
    <property type="entry name" value="HATPase_c"/>
    <property type="match status" value="1"/>
</dbReference>
<dbReference type="Gene3D" id="3.30.565.10">
    <property type="entry name" value="Histidine kinase-like ATPase, C-terminal domain"/>
    <property type="match status" value="1"/>
</dbReference>
<evidence type="ECO:0000256" key="5">
    <source>
        <dbReference type="ARBA" id="ARBA00022777"/>
    </source>
</evidence>
<protein>
    <recommendedName>
        <fullName evidence="2">histidine kinase</fullName>
        <ecNumber evidence="2">2.7.13.3</ecNumber>
    </recommendedName>
</protein>
<name>A0ABU9BYW6_9BURK</name>
<dbReference type="SUPFAM" id="SSF55874">
    <property type="entry name" value="ATPase domain of HSP90 chaperone/DNA topoisomerase II/histidine kinase"/>
    <property type="match status" value="1"/>
</dbReference>
<evidence type="ECO:0000256" key="3">
    <source>
        <dbReference type="ARBA" id="ARBA00022553"/>
    </source>
</evidence>